<evidence type="ECO:0000256" key="10">
    <source>
        <dbReference type="ARBA" id="ARBA00023136"/>
    </source>
</evidence>
<evidence type="ECO:0000256" key="6">
    <source>
        <dbReference type="ARBA" id="ARBA00022703"/>
    </source>
</evidence>
<dbReference type="PANTHER" id="PTHR11802">
    <property type="entry name" value="SERINE PROTEASE FAMILY S10 SERINE CARBOXYPEPTIDASE"/>
    <property type="match status" value="1"/>
</dbReference>
<dbReference type="Pfam" id="PF00450">
    <property type="entry name" value="Peptidase_S10"/>
    <property type="match status" value="1"/>
</dbReference>
<dbReference type="InterPro" id="IPR001563">
    <property type="entry name" value="Peptidase_S10"/>
</dbReference>
<evidence type="ECO:0000256" key="14">
    <source>
        <dbReference type="ARBA" id="ARBA00040628"/>
    </source>
</evidence>
<dbReference type="OrthoDB" id="443318at2759"/>
<keyword evidence="4" id="KW-0121">Carboxypeptidase</keyword>
<evidence type="ECO:0000256" key="16">
    <source>
        <dbReference type="SAM" id="MobiDB-lite"/>
    </source>
</evidence>
<dbReference type="GO" id="GO:0006508">
    <property type="term" value="P:proteolysis"/>
    <property type="evidence" value="ECO:0007669"/>
    <property type="project" value="InterPro"/>
</dbReference>
<feature type="region of interest" description="Disordered" evidence="16">
    <location>
        <begin position="383"/>
        <end position="406"/>
    </location>
</feature>
<evidence type="ECO:0000256" key="1">
    <source>
        <dbReference type="ARBA" id="ARBA00001003"/>
    </source>
</evidence>
<feature type="compositionally biased region" description="Basic and acidic residues" evidence="16">
    <location>
        <begin position="389"/>
        <end position="406"/>
    </location>
</feature>
<name>A0A2G5BG06_COERN</name>
<keyword evidence="4" id="KW-0645">Protease</keyword>
<feature type="region of interest" description="Disordered" evidence="16">
    <location>
        <begin position="265"/>
        <end position="286"/>
    </location>
</feature>
<evidence type="ECO:0000313" key="19">
    <source>
        <dbReference type="Proteomes" id="UP000242474"/>
    </source>
</evidence>
<evidence type="ECO:0000256" key="7">
    <source>
        <dbReference type="ARBA" id="ARBA00022729"/>
    </source>
</evidence>
<evidence type="ECO:0000256" key="8">
    <source>
        <dbReference type="ARBA" id="ARBA00022989"/>
    </source>
</evidence>
<dbReference type="SUPFAM" id="SSF53474">
    <property type="entry name" value="alpha/beta-Hydrolases"/>
    <property type="match status" value="1"/>
</dbReference>
<keyword evidence="18" id="KW-0378">Hydrolase</keyword>
<evidence type="ECO:0000256" key="11">
    <source>
        <dbReference type="ARBA" id="ARBA00023180"/>
    </source>
</evidence>
<evidence type="ECO:0000256" key="2">
    <source>
        <dbReference type="ARBA" id="ARBA00004393"/>
    </source>
</evidence>
<evidence type="ECO:0000256" key="17">
    <source>
        <dbReference type="SAM" id="Phobius"/>
    </source>
</evidence>
<evidence type="ECO:0000256" key="4">
    <source>
        <dbReference type="ARBA" id="ARBA00022645"/>
    </source>
</evidence>
<dbReference type="Gene3D" id="3.40.50.1820">
    <property type="entry name" value="alpha/beta hydrolase"/>
    <property type="match status" value="1"/>
</dbReference>
<dbReference type="GO" id="GO:0005802">
    <property type="term" value="C:trans-Golgi network"/>
    <property type="evidence" value="ECO:0007669"/>
    <property type="project" value="TreeGrafter"/>
</dbReference>
<dbReference type="EC" id="3.4.16.6" evidence="12"/>
<evidence type="ECO:0000313" key="18">
    <source>
        <dbReference type="EMBL" id="PIA17958.1"/>
    </source>
</evidence>
<reference evidence="18 19" key="1">
    <citation type="journal article" date="2015" name="Genome Biol. Evol.">
        <title>Phylogenomic analyses indicate that early fungi evolved digesting cell walls of algal ancestors of land plants.</title>
        <authorList>
            <person name="Chang Y."/>
            <person name="Wang S."/>
            <person name="Sekimoto S."/>
            <person name="Aerts A.L."/>
            <person name="Choi C."/>
            <person name="Clum A."/>
            <person name="LaButti K.M."/>
            <person name="Lindquist E.A."/>
            <person name="Yee Ngan C."/>
            <person name="Ohm R.A."/>
            <person name="Salamov A.A."/>
            <person name="Grigoriev I.V."/>
            <person name="Spatafora J.W."/>
            <person name="Berbee M.L."/>
        </authorList>
    </citation>
    <scope>NUCLEOTIDE SEQUENCE [LARGE SCALE GENOMIC DNA]</scope>
    <source>
        <strain evidence="18 19">NRRL 1564</strain>
    </source>
</reference>
<keyword evidence="9" id="KW-0333">Golgi apparatus</keyword>
<dbReference type="GO" id="GO:0004185">
    <property type="term" value="F:serine-type carboxypeptidase activity"/>
    <property type="evidence" value="ECO:0007669"/>
    <property type="project" value="UniProtKB-EC"/>
</dbReference>
<sequence length="406" mass="45781">MSDESRYNISGLMIGNGWIDPYPMYMSYVEILRSRGMLSESIHKKMLDKMDACTREFARAPQPVHTDICERIPSIFLNEGGPEPGICYNQYDLRLTDTQPACGMNWPPEVSMFTDYLNRKDVQRAINVGKPPSTWVECNNTPNSMLHRDTSPPSSTLLPTILDHIPVLFFVGKEDYLCNYIGTEWTIGNLTWSGATGFSDKSQSAEWSINGKVVGDIVAERGLTYALIHDASHMVGVDKPREILDLFTAFTNSSASNLQFRSSFRSGSPNDRINLPSPSPPESNGSSATTAKWIALVSISILLLLFATCFWRRKQLFAWWMARRYYDGGQRLDDSLVVSRDVSRLRSQDFDDAFMMSDFVFGKSSRSRDSLDLDGMLLDDGMASSPDDDVARDHLPRNLHRSQDYP</sequence>
<keyword evidence="6" id="KW-0053">Apoptosis</keyword>
<dbReference type="STRING" id="763665.A0A2G5BG06"/>
<dbReference type="Proteomes" id="UP000242474">
    <property type="component" value="Unassembled WGS sequence"/>
</dbReference>
<keyword evidence="7" id="KW-0732">Signal</keyword>
<gene>
    <name evidence="18" type="ORF">COEREDRAFT_80260</name>
</gene>
<keyword evidence="19" id="KW-1185">Reference proteome</keyword>
<evidence type="ECO:0000256" key="3">
    <source>
        <dbReference type="ARBA" id="ARBA00009431"/>
    </source>
</evidence>
<keyword evidence="10 17" id="KW-0472">Membrane</keyword>
<dbReference type="AlphaFoldDB" id="A0A2G5BG06"/>
<keyword evidence="5 17" id="KW-0812">Transmembrane</keyword>
<keyword evidence="8 17" id="KW-1133">Transmembrane helix</keyword>
<dbReference type="EMBL" id="KZ303492">
    <property type="protein sequence ID" value="PIA17958.1"/>
    <property type="molecule type" value="Genomic_DNA"/>
</dbReference>
<dbReference type="PANTHER" id="PTHR11802:SF190">
    <property type="entry name" value="PHEROMONE-PROCESSING CARBOXYPEPTIDASE KEX1"/>
    <property type="match status" value="1"/>
</dbReference>
<dbReference type="InterPro" id="IPR029058">
    <property type="entry name" value="AB_hydrolase_fold"/>
</dbReference>
<accession>A0A2G5BG06</accession>
<dbReference type="GO" id="GO:0006915">
    <property type="term" value="P:apoptotic process"/>
    <property type="evidence" value="ECO:0007669"/>
    <property type="project" value="UniProtKB-KW"/>
</dbReference>
<evidence type="ECO:0000256" key="5">
    <source>
        <dbReference type="ARBA" id="ARBA00022692"/>
    </source>
</evidence>
<proteinExistence type="inferred from homology"/>
<comment type="catalytic activity">
    <reaction evidence="1">
        <text>Preferential release of a C-terminal arginine or lysine residue.</text>
        <dbReference type="EC" id="3.4.16.6"/>
    </reaction>
</comment>
<evidence type="ECO:0000256" key="13">
    <source>
        <dbReference type="ARBA" id="ARBA00040403"/>
    </source>
</evidence>
<evidence type="ECO:0000256" key="12">
    <source>
        <dbReference type="ARBA" id="ARBA00038895"/>
    </source>
</evidence>
<evidence type="ECO:0000256" key="9">
    <source>
        <dbReference type="ARBA" id="ARBA00023034"/>
    </source>
</evidence>
<feature type="transmembrane region" description="Helical" evidence="17">
    <location>
        <begin position="293"/>
        <end position="311"/>
    </location>
</feature>
<comment type="subcellular location">
    <subcellularLocation>
        <location evidence="2">Golgi apparatus</location>
        <location evidence="2">trans-Golgi network membrane</location>
        <topology evidence="2">Single-pass type I membrane protein</topology>
    </subcellularLocation>
</comment>
<organism evidence="18 19">
    <name type="scientific">Coemansia reversa (strain ATCC 12441 / NRRL 1564)</name>
    <dbReference type="NCBI Taxonomy" id="763665"/>
    <lineage>
        <taxon>Eukaryota</taxon>
        <taxon>Fungi</taxon>
        <taxon>Fungi incertae sedis</taxon>
        <taxon>Zoopagomycota</taxon>
        <taxon>Kickxellomycotina</taxon>
        <taxon>Kickxellomycetes</taxon>
        <taxon>Kickxellales</taxon>
        <taxon>Kickxellaceae</taxon>
        <taxon>Coemansia</taxon>
    </lineage>
</organism>
<evidence type="ECO:0000256" key="15">
    <source>
        <dbReference type="ARBA" id="ARBA00042717"/>
    </source>
</evidence>
<keyword evidence="11" id="KW-0325">Glycoprotein</keyword>
<protein>
    <recommendedName>
        <fullName evidence="14">Pheromone-processing carboxypeptidase KEX1</fullName>
        <ecNumber evidence="12">3.4.16.6</ecNumber>
    </recommendedName>
    <alternativeName>
        <fullName evidence="15">Carboxypeptidase D</fullName>
    </alternativeName>
    <alternativeName>
        <fullName evidence="13">Pheromone-processing carboxypeptidase kex1</fullName>
    </alternativeName>
</protein>
<comment type="similarity">
    <text evidence="3">Belongs to the peptidase S10 family.</text>
</comment>